<feature type="compositionally biased region" description="Acidic residues" evidence="3">
    <location>
        <begin position="158"/>
        <end position="183"/>
    </location>
</feature>
<gene>
    <name evidence="7" type="primary">Dere\GG23346</name>
    <name evidence="7" type="synonym">dere_GLEANR_8176</name>
    <name evidence="7" type="synonym">GG23346</name>
    <name evidence="7" type="ORF">Dere_GG23346</name>
</gene>
<evidence type="ECO:0000256" key="4">
    <source>
        <dbReference type="SAM" id="SignalP"/>
    </source>
</evidence>
<dbReference type="InterPro" id="IPR035914">
    <property type="entry name" value="Sperma_CUB_dom_sf"/>
</dbReference>
<feature type="signal peptide" evidence="4">
    <location>
        <begin position="1"/>
        <end position="18"/>
    </location>
</feature>
<dbReference type="InterPro" id="IPR043504">
    <property type="entry name" value="Peptidase_S1_PA_chymotrypsin"/>
</dbReference>
<dbReference type="InterPro" id="IPR018114">
    <property type="entry name" value="TRYPSIN_HIS"/>
</dbReference>
<dbReference type="KEGG" id="der:6542657"/>
<protein>
    <submittedName>
        <fullName evidence="7">Uncharacterized protein</fullName>
    </submittedName>
</protein>
<organism evidence="7 8">
    <name type="scientific">Drosophila erecta</name>
    <name type="common">Fruit fly</name>
    <dbReference type="NCBI Taxonomy" id="7220"/>
    <lineage>
        <taxon>Eukaryota</taxon>
        <taxon>Metazoa</taxon>
        <taxon>Ecdysozoa</taxon>
        <taxon>Arthropoda</taxon>
        <taxon>Hexapoda</taxon>
        <taxon>Insecta</taxon>
        <taxon>Pterygota</taxon>
        <taxon>Neoptera</taxon>
        <taxon>Endopterygota</taxon>
        <taxon>Diptera</taxon>
        <taxon>Brachycera</taxon>
        <taxon>Muscomorpha</taxon>
        <taxon>Ephydroidea</taxon>
        <taxon>Drosophilidae</taxon>
        <taxon>Drosophila</taxon>
        <taxon>Sophophora</taxon>
    </lineage>
</organism>
<dbReference type="eggNOG" id="KOG3627">
    <property type="taxonomic scope" value="Eukaryota"/>
</dbReference>
<dbReference type="InterPro" id="IPR001254">
    <property type="entry name" value="Trypsin_dom"/>
</dbReference>
<dbReference type="SMART" id="SM00020">
    <property type="entry name" value="Tryp_SPc"/>
    <property type="match status" value="1"/>
</dbReference>
<evidence type="ECO:0000313" key="7">
    <source>
        <dbReference type="EMBL" id="EDV59550.1"/>
    </source>
</evidence>
<dbReference type="PROSITE" id="PS00134">
    <property type="entry name" value="TRYPSIN_HIS"/>
    <property type="match status" value="1"/>
</dbReference>
<feature type="chain" id="PRO_5002794366" evidence="4">
    <location>
        <begin position="19"/>
        <end position="533"/>
    </location>
</feature>
<dbReference type="Proteomes" id="UP000008711">
    <property type="component" value="Unassembled WGS sequence"/>
</dbReference>
<dbReference type="GO" id="GO:0004252">
    <property type="term" value="F:serine-type endopeptidase activity"/>
    <property type="evidence" value="ECO:0007669"/>
    <property type="project" value="InterPro"/>
</dbReference>
<keyword evidence="4" id="KW-0732">Signal</keyword>
<dbReference type="PhylomeDB" id="B3N8S3"/>
<evidence type="ECO:0000259" key="6">
    <source>
        <dbReference type="PROSITE" id="PS50240"/>
    </source>
</evidence>
<dbReference type="PRINTS" id="PR00722">
    <property type="entry name" value="CHYMOTRYPSIN"/>
</dbReference>
<dbReference type="Pfam" id="PF00431">
    <property type="entry name" value="CUB"/>
    <property type="match status" value="1"/>
</dbReference>
<dbReference type="FunFam" id="2.40.10.10:FF:000068">
    <property type="entry name" value="transmembrane protease serine 2"/>
    <property type="match status" value="1"/>
</dbReference>
<keyword evidence="1" id="KW-1015">Disulfide bond</keyword>
<dbReference type="PANTHER" id="PTHR24258:SF134">
    <property type="entry name" value="AGAP011908-PA"/>
    <property type="match status" value="1"/>
</dbReference>
<dbReference type="EMBL" id="CH954177">
    <property type="protein sequence ID" value="EDV59550.1"/>
    <property type="molecule type" value="Genomic_DNA"/>
</dbReference>
<dbReference type="FunFam" id="2.60.120.290:FF:000094">
    <property type="entry name" value="GM21018"/>
    <property type="match status" value="1"/>
</dbReference>
<keyword evidence="8" id="KW-1185">Reference proteome</keyword>
<dbReference type="Gene3D" id="2.60.120.290">
    <property type="entry name" value="Spermadhesin, CUB domain"/>
    <property type="match status" value="1"/>
</dbReference>
<dbReference type="MEROPS" id="S01.B63"/>
<dbReference type="PANTHER" id="PTHR24258">
    <property type="entry name" value="SERINE PROTEASE-RELATED"/>
    <property type="match status" value="1"/>
</dbReference>
<dbReference type="SUPFAM" id="SSF49854">
    <property type="entry name" value="Spermadhesin, CUB domain"/>
    <property type="match status" value="1"/>
</dbReference>
<feature type="region of interest" description="Disordered" evidence="3">
    <location>
        <begin position="128"/>
        <end position="183"/>
    </location>
</feature>
<feature type="domain" description="CUB" evidence="5">
    <location>
        <begin position="23"/>
        <end position="140"/>
    </location>
</feature>
<dbReference type="PROSITE" id="PS01180">
    <property type="entry name" value="CUB"/>
    <property type="match status" value="1"/>
</dbReference>
<evidence type="ECO:0000256" key="3">
    <source>
        <dbReference type="SAM" id="MobiDB-lite"/>
    </source>
</evidence>
<comment type="caution">
    <text evidence="2">Lacks conserved residue(s) required for the propagation of feature annotation.</text>
</comment>
<dbReference type="Gene3D" id="2.40.10.10">
    <property type="entry name" value="Trypsin-like serine proteases"/>
    <property type="match status" value="1"/>
</dbReference>
<sequence length="533" mass="58209">MWSWLLFLALSKVSSTNAIFEQCNHQVKLQAGQKLLINSPYYPALYPVGTSCRYAVEAPKDHVLQFKCELQLRTLSTDLKCRPEVFHFNSEGDEVLTSSEYFCGSGKFERKSFLNRAVISYISNGHSEPPSAVKLKDKLSTVPTTSTTTEAPQAVSIEEPDAEEVDDEEQPEEPEEPEGANEDLSDEVLHVLQDVGVSDALAYVASLLYDAEEPSKSSTTIYLDKLPIRSSSKTSGKRARIVSSYPPAPSPGHGGGRFSCLVEAFLPTCSCGWSRIPRIASPTNEEAELHEFPPMAGVLTKKHGKVFCGAAIIHHQYLLSAAHCFQGPETNSAAKLRVVVGEHDLASSFETFATRRYDLDALMLHEDFSQASGQPRNDIALLRTRTPIVWSHHVGPACLPLQPAEDGRKLPLTGHQVVAAGWGTTSYGGPQTHRLLKATLDVIDGKRCRQALSSAGGLPTHTFCTFTPGRDTCQYDSGGALYERINGRLVAVGIVSFGQACAAQRPSVNTRVASFIKWIRIKSPEVAYCPGRT</sequence>
<reference evidence="7 8" key="2">
    <citation type="journal article" date="2008" name="Bioinformatics">
        <title>Assembly reconciliation.</title>
        <authorList>
            <person name="Zimin A.V."/>
            <person name="Smith D.R."/>
            <person name="Sutton G."/>
            <person name="Yorke J.A."/>
        </authorList>
    </citation>
    <scope>NUCLEOTIDE SEQUENCE [LARGE SCALE GENOMIC DNA]</scope>
    <source>
        <strain evidence="7 8">TSC#14021-0224.01</strain>
    </source>
</reference>
<evidence type="ECO:0000259" key="5">
    <source>
        <dbReference type="PROSITE" id="PS01180"/>
    </source>
</evidence>
<name>B3N8S3_DROER</name>
<dbReference type="InterPro" id="IPR000859">
    <property type="entry name" value="CUB_dom"/>
</dbReference>
<feature type="compositionally biased region" description="Low complexity" evidence="3">
    <location>
        <begin position="140"/>
        <end position="149"/>
    </location>
</feature>
<dbReference type="InterPro" id="IPR001314">
    <property type="entry name" value="Peptidase_S1A"/>
</dbReference>
<dbReference type="SUPFAM" id="SSF50494">
    <property type="entry name" value="Trypsin-like serine proteases"/>
    <property type="match status" value="1"/>
</dbReference>
<dbReference type="HOGENOM" id="CLU_006842_2_0_1"/>
<dbReference type="GO" id="GO:0006508">
    <property type="term" value="P:proteolysis"/>
    <property type="evidence" value="ECO:0007669"/>
    <property type="project" value="InterPro"/>
</dbReference>
<accession>B3N8S3</accession>
<evidence type="ECO:0000313" key="8">
    <source>
        <dbReference type="Proteomes" id="UP000008711"/>
    </source>
</evidence>
<dbReference type="OMA" id="YEQCNHQ"/>
<keyword evidence="7" id="KW-0378">Hydrolase</keyword>
<reference evidence="7 8" key="1">
    <citation type="journal article" date="2007" name="Nature">
        <title>Evolution of genes and genomes on the Drosophila phylogeny.</title>
        <authorList>
            <consortium name="Drosophila 12 Genomes Consortium"/>
            <person name="Clark A.G."/>
            <person name="Eisen M.B."/>
            <person name="Smith D.R."/>
            <person name="Bergman C.M."/>
            <person name="Oliver B."/>
            <person name="Markow T.A."/>
            <person name="Kaufman T.C."/>
            <person name="Kellis M."/>
            <person name="Gelbart W."/>
            <person name="Iyer V.N."/>
            <person name="Pollard D.A."/>
            <person name="Sackton T.B."/>
            <person name="Larracuente A.M."/>
            <person name="Singh N.D."/>
            <person name="Abad J.P."/>
            <person name="Abt D.N."/>
            <person name="Adryan B."/>
            <person name="Aguade M."/>
            <person name="Akashi H."/>
            <person name="Anderson W.W."/>
            <person name="Aquadro C.F."/>
            <person name="Ardell D.H."/>
            <person name="Arguello R."/>
            <person name="Artieri C.G."/>
            <person name="Barbash D.A."/>
            <person name="Barker D."/>
            <person name="Barsanti P."/>
            <person name="Batterham P."/>
            <person name="Batzoglou S."/>
            <person name="Begun D."/>
            <person name="Bhutkar A."/>
            <person name="Blanco E."/>
            <person name="Bosak S.A."/>
            <person name="Bradley R.K."/>
            <person name="Brand A.D."/>
            <person name="Brent M.R."/>
            <person name="Brooks A.N."/>
            <person name="Brown R.H."/>
            <person name="Butlin R.K."/>
            <person name="Caggese C."/>
            <person name="Calvi B.R."/>
            <person name="Bernardo de Carvalho A."/>
            <person name="Caspi A."/>
            <person name="Castrezana S."/>
            <person name="Celniker S.E."/>
            <person name="Chang J.L."/>
            <person name="Chapple C."/>
            <person name="Chatterji S."/>
            <person name="Chinwalla A."/>
            <person name="Civetta A."/>
            <person name="Clifton S.W."/>
            <person name="Comeron J.M."/>
            <person name="Costello J.C."/>
            <person name="Coyne J.A."/>
            <person name="Daub J."/>
            <person name="David R.G."/>
            <person name="Delcher A.L."/>
            <person name="Delehaunty K."/>
            <person name="Do C.B."/>
            <person name="Ebling H."/>
            <person name="Edwards K."/>
            <person name="Eickbush T."/>
            <person name="Evans J.D."/>
            <person name="Filipski A."/>
            <person name="Findeiss S."/>
            <person name="Freyhult E."/>
            <person name="Fulton L."/>
            <person name="Fulton R."/>
            <person name="Garcia A.C."/>
            <person name="Gardiner A."/>
            <person name="Garfield D.A."/>
            <person name="Garvin B.E."/>
            <person name="Gibson G."/>
            <person name="Gilbert D."/>
            <person name="Gnerre S."/>
            <person name="Godfrey J."/>
            <person name="Good R."/>
            <person name="Gotea V."/>
            <person name="Gravely B."/>
            <person name="Greenberg A.J."/>
            <person name="Griffiths-Jones S."/>
            <person name="Gross S."/>
            <person name="Guigo R."/>
            <person name="Gustafson E.A."/>
            <person name="Haerty W."/>
            <person name="Hahn M.W."/>
            <person name="Halligan D.L."/>
            <person name="Halpern A.L."/>
            <person name="Halter G.M."/>
            <person name="Han M.V."/>
            <person name="Heger A."/>
            <person name="Hillier L."/>
            <person name="Hinrichs A.S."/>
            <person name="Holmes I."/>
            <person name="Hoskins R.A."/>
            <person name="Hubisz M.J."/>
            <person name="Hultmark D."/>
            <person name="Huntley M.A."/>
            <person name="Jaffe D.B."/>
            <person name="Jagadeeshan S."/>
            <person name="Jeck W.R."/>
            <person name="Johnson J."/>
            <person name="Jones C.D."/>
            <person name="Jordan W.C."/>
            <person name="Karpen G.H."/>
            <person name="Kataoka E."/>
            <person name="Keightley P.D."/>
            <person name="Kheradpour P."/>
            <person name="Kirkness E.F."/>
            <person name="Koerich L.B."/>
            <person name="Kristiansen K."/>
            <person name="Kudrna D."/>
            <person name="Kulathinal R.J."/>
            <person name="Kumar S."/>
            <person name="Kwok R."/>
            <person name="Lander E."/>
            <person name="Langley C.H."/>
            <person name="Lapoint R."/>
            <person name="Lazzaro B.P."/>
            <person name="Lee S.J."/>
            <person name="Levesque L."/>
            <person name="Li R."/>
            <person name="Lin C.F."/>
            <person name="Lin M.F."/>
            <person name="Lindblad-Toh K."/>
            <person name="Llopart A."/>
            <person name="Long M."/>
            <person name="Low L."/>
            <person name="Lozovsky E."/>
            <person name="Lu J."/>
            <person name="Luo M."/>
            <person name="Machado C.A."/>
            <person name="Makalowski W."/>
            <person name="Marzo M."/>
            <person name="Matsuda M."/>
            <person name="Matzkin L."/>
            <person name="McAllister B."/>
            <person name="McBride C.S."/>
            <person name="McKernan B."/>
            <person name="McKernan K."/>
            <person name="Mendez-Lago M."/>
            <person name="Minx P."/>
            <person name="Mollenhauer M.U."/>
            <person name="Montooth K."/>
            <person name="Mount S.M."/>
            <person name="Mu X."/>
            <person name="Myers E."/>
            <person name="Negre B."/>
            <person name="Newfeld S."/>
            <person name="Nielsen R."/>
            <person name="Noor M.A."/>
            <person name="O'Grady P."/>
            <person name="Pachter L."/>
            <person name="Papaceit M."/>
            <person name="Parisi M.J."/>
            <person name="Parisi M."/>
            <person name="Parts L."/>
            <person name="Pedersen J.S."/>
            <person name="Pesole G."/>
            <person name="Phillippy A.M."/>
            <person name="Ponting C.P."/>
            <person name="Pop M."/>
            <person name="Porcelli D."/>
            <person name="Powell J.R."/>
            <person name="Prohaska S."/>
            <person name="Pruitt K."/>
            <person name="Puig M."/>
            <person name="Quesneville H."/>
            <person name="Ram K.R."/>
            <person name="Rand D."/>
            <person name="Rasmussen M.D."/>
            <person name="Reed L.K."/>
            <person name="Reenan R."/>
            <person name="Reily A."/>
            <person name="Remington K.A."/>
            <person name="Rieger T.T."/>
            <person name="Ritchie M.G."/>
            <person name="Robin C."/>
            <person name="Rogers Y.H."/>
            <person name="Rohde C."/>
            <person name="Rozas J."/>
            <person name="Rubenfield M.J."/>
            <person name="Ruiz A."/>
            <person name="Russo S."/>
            <person name="Salzberg S.L."/>
            <person name="Sanchez-Gracia A."/>
            <person name="Saranga D.J."/>
            <person name="Sato H."/>
            <person name="Schaeffer S.W."/>
            <person name="Schatz M.C."/>
            <person name="Schlenke T."/>
            <person name="Schwartz R."/>
            <person name="Segarra C."/>
            <person name="Singh R.S."/>
            <person name="Sirot L."/>
            <person name="Sirota M."/>
            <person name="Sisneros N.B."/>
            <person name="Smith C.D."/>
            <person name="Smith T.F."/>
            <person name="Spieth J."/>
            <person name="Stage D.E."/>
            <person name="Stark A."/>
            <person name="Stephan W."/>
            <person name="Strausberg R.L."/>
            <person name="Strempel S."/>
            <person name="Sturgill D."/>
            <person name="Sutton G."/>
            <person name="Sutton G.G."/>
            <person name="Tao W."/>
            <person name="Teichmann S."/>
            <person name="Tobari Y.N."/>
            <person name="Tomimura Y."/>
            <person name="Tsolas J.M."/>
            <person name="Valente V.L."/>
            <person name="Venter E."/>
            <person name="Venter J.C."/>
            <person name="Vicario S."/>
            <person name="Vieira F.G."/>
            <person name="Vilella A.J."/>
            <person name="Villasante A."/>
            <person name="Walenz B."/>
            <person name="Wang J."/>
            <person name="Wasserman M."/>
            <person name="Watts T."/>
            <person name="Wilson D."/>
            <person name="Wilson R.K."/>
            <person name="Wing R.A."/>
            <person name="Wolfner M.F."/>
            <person name="Wong A."/>
            <person name="Wong G.K."/>
            <person name="Wu C.I."/>
            <person name="Wu G."/>
            <person name="Yamamoto D."/>
            <person name="Yang H.P."/>
            <person name="Yang S.P."/>
            <person name="Yorke J.A."/>
            <person name="Yoshida K."/>
            <person name="Zdobnov E."/>
            <person name="Zhang P."/>
            <person name="Zhang Y."/>
            <person name="Zimin A.V."/>
            <person name="Baldwin J."/>
            <person name="Abdouelleil A."/>
            <person name="Abdulkadir J."/>
            <person name="Abebe A."/>
            <person name="Abera B."/>
            <person name="Abreu J."/>
            <person name="Acer S.C."/>
            <person name="Aftuck L."/>
            <person name="Alexander A."/>
            <person name="An P."/>
            <person name="Anderson E."/>
            <person name="Anderson S."/>
            <person name="Arachi H."/>
            <person name="Azer M."/>
            <person name="Bachantsang P."/>
            <person name="Barry A."/>
            <person name="Bayul T."/>
            <person name="Berlin A."/>
            <person name="Bessette D."/>
            <person name="Bloom T."/>
            <person name="Blye J."/>
            <person name="Boguslavskiy L."/>
            <person name="Bonnet C."/>
            <person name="Boukhgalter B."/>
            <person name="Bourzgui I."/>
            <person name="Brown A."/>
            <person name="Cahill P."/>
            <person name="Channer S."/>
            <person name="Cheshatsang Y."/>
            <person name="Chuda L."/>
            <person name="Citroen M."/>
            <person name="Collymore A."/>
            <person name="Cooke P."/>
            <person name="Costello M."/>
            <person name="D'Aco K."/>
            <person name="Daza R."/>
            <person name="De Haan G."/>
            <person name="DeGray S."/>
            <person name="DeMaso C."/>
            <person name="Dhargay N."/>
            <person name="Dooley K."/>
            <person name="Dooley E."/>
            <person name="Doricent M."/>
            <person name="Dorje P."/>
            <person name="Dorjee K."/>
            <person name="Dupes A."/>
            <person name="Elong R."/>
            <person name="Falk J."/>
            <person name="Farina A."/>
            <person name="Faro S."/>
            <person name="Ferguson D."/>
            <person name="Fisher S."/>
            <person name="Foley C.D."/>
            <person name="Franke A."/>
            <person name="Friedrich D."/>
            <person name="Gadbois L."/>
            <person name="Gearin G."/>
            <person name="Gearin C.R."/>
            <person name="Giannoukos G."/>
            <person name="Goode T."/>
            <person name="Graham J."/>
            <person name="Grandbois E."/>
            <person name="Grewal S."/>
            <person name="Gyaltsen K."/>
            <person name="Hafez N."/>
            <person name="Hagos B."/>
            <person name="Hall J."/>
            <person name="Henson C."/>
            <person name="Hollinger A."/>
            <person name="Honan T."/>
            <person name="Huard M.D."/>
            <person name="Hughes L."/>
            <person name="Hurhula B."/>
            <person name="Husby M.E."/>
            <person name="Kamat A."/>
            <person name="Kanga B."/>
            <person name="Kashin S."/>
            <person name="Khazanovich D."/>
            <person name="Kisner P."/>
            <person name="Lance K."/>
            <person name="Lara M."/>
            <person name="Lee W."/>
            <person name="Lennon N."/>
            <person name="Letendre F."/>
            <person name="LeVine R."/>
            <person name="Lipovsky A."/>
            <person name="Liu X."/>
            <person name="Liu J."/>
            <person name="Liu S."/>
            <person name="Lokyitsang T."/>
            <person name="Lokyitsang Y."/>
            <person name="Lubonja R."/>
            <person name="Lui A."/>
            <person name="MacDonald P."/>
            <person name="Magnisalis V."/>
            <person name="Maru K."/>
            <person name="Matthews C."/>
            <person name="McCusker W."/>
            <person name="McDonough S."/>
            <person name="Mehta T."/>
            <person name="Meldrim J."/>
            <person name="Meneus L."/>
            <person name="Mihai O."/>
            <person name="Mihalev A."/>
            <person name="Mihova T."/>
            <person name="Mittelman R."/>
            <person name="Mlenga V."/>
            <person name="Montmayeur A."/>
            <person name="Mulrain L."/>
            <person name="Navidi A."/>
            <person name="Naylor J."/>
            <person name="Negash T."/>
            <person name="Nguyen T."/>
            <person name="Nguyen N."/>
            <person name="Nicol R."/>
            <person name="Norbu C."/>
            <person name="Norbu N."/>
            <person name="Novod N."/>
            <person name="O'Neill B."/>
            <person name="Osman S."/>
            <person name="Markiewicz E."/>
            <person name="Oyono O.L."/>
            <person name="Patti C."/>
            <person name="Phunkhang P."/>
            <person name="Pierre F."/>
            <person name="Priest M."/>
            <person name="Raghuraman S."/>
            <person name="Rege F."/>
            <person name="Reyes R."/>
            <person name="Rise C."/>
            <person name="Rogov P."/>
            <person name="Ross K."/>
            <person name="Ryan E."/>
            <person name="Settipalli S."/>
            <person name="Shea T."/>
            <person name="Sherpa N."/>
            <person name="Shi L."/>
            <person name="Shih D."/>
            <person name="Sparrow T."/>
            <person name="Spaulding J."/>
            <person name="Stalker J."/>
            <person name="Stange-Thomann N."/>
            <person name="Stavropoulos S."/>
            <person name="Stone C."/>
            <person name="Strader C."/>
            <person name="Tesfaye S."/>
            <person name="Thomson T."/>
            <person name="Thoulutsang Y."/>
            <person name="Thoulutsang D."/>
            <person name="Topham K."/>
            <person name="Topping I."/>
            <person name="Tsamla T."/>
            <person name="Vassiliev H."/>
            <person name="Vo A."/>
            <person name="Wangchuk T."/>
            <person name="Wangdi T."/>
            <person name="Weiand M."/>
            <person name="Wilkinson J."/>
            <person name="Wilson A."/>
            <person name="Yadav S."/>
            <person name="Young G."/>
            <person name="Yu Q."/>
            <person name="Zembek L."/>
            <person name="Zhong D."/>
            <person name="Zimmer A."/>
            <person name="Zwirko Z."/>
            <person name="Jaffe D.B."/>
            <person name="Alvarez P."/>
            <person name="Brockman W."/>
            <person name="Butler J."/>
            <person name="Chin C."/>
            <person name="Gnerre S."/>
            <person name="Grabherr M."/>
            <person name="Kleber M."/>
            <person name="Mauceli E."/>
            <person name="MacCallum I."/>
        </authorList>
    </citation>
    <scope>NUCLEOTIDE SEQUENCE [LARGE SCALE GENOMIC DNA]</scope>
    <source>
        <strain evidence="7 8">TSC#14021-0224.01</strain>
    </source>
</reference>
<dbReference type="Pfam" id="PF00089">
    <property type="entry name" value="Trypsin"/>
    <property type="match status" value="1"/>
</dbReference>
<evidence type="ECO:0000256" key="2">
    <source>
        <dbReference type="PROSITE-ProRule" id="PRU00059"/>
    </source>
</evidence>
<dbReference type="OrthoDB" id="6380398at2759"/>
<dbReference type="InterPro" id="IPR009003">
    <property type="entry name" value="Peptidase_S1_PA"/>
</dbReference>
<dbReference type="AlphaFoldDB" id="B3N8S3"/>
<dbReference type="PROSITE" id="PS50240">
    <property type="entry name" value="TRYPSIN_DOM"/>
    <property type="match status" value="1"/>
</dbReference>
<evidence type="ECO:0000256" key="1">
    <source>
        <dbReference type="ARBA" id="ARBA00023157"/>
    </source>
</evidence>
<dbReference type="CDD" id="cd00190">
    <property type="entry name" value="Tryp_SPc"/>
    <property type="match status" value="1"/>
</dbReference>
<proteinExistence type="predicted"/>
<feature type="domain" description="Peptidase S1" evidence="6">
    <location>
        <begin position="279"/>
        <end position="524"/>
    </location>
</feature>